<evidence type="ECO:0000313" key="2">
    <source>
        <dbReference type="Proteomes" id="UP000054270"/>
    </source>
</evidence>
<organism evidence="1 2">
    <name type="scientific">Hypholoma sublateritium (strain FD-334 SS-4)</name>
    <dbReference type="NCBI Taxonomy" id="945553"/>
    <lineage>
        <taxon>Eukaryota</taxon>
        <taxon>Fungi</taxon>
        <taxon>Dikarya</taxon>
        <taxon>Basidiomycota</taxon>
        <taxon>Agaricomycotina</taxon>
        <taxon>Agaricomycetes</taxon>
        <taxon>Agaricomycetidae</taxon>
        <taxon>Agaricales</taxon>
        <taxon>Agaricineae</taxon>
        <taxon>Strophariaceae</taxon>
        <taxon>Hypholoma</taxon>
    </lineage>
</organism>
<protein>
    <submittedName>
        <fullName evidence="1">Uncharacterized protein</fullName>
    </submittedName>
</protein>
<dbReference type="Proteomes" id="UP000054270">
    <property type="component" value="Unassembled WGS sequence"/>
</dbReference>
<dbReference type="AlphaFoldDB" id="A0A0D2Q0G6"/>
<keyword evidence="2" id="KW-1185">Reference proteome</keyword>
<gene>
    <name evidence="1" type="ORF">HYPSUDRAFT_38007</name>
</gene>
<proteinExistence type="predicted"/>
<reference evidence="2" key="1">
    <citation type="submission" date="2014-04" db="EMBL/GenBank/DDBJ databases">
        <title>Evolutionary Origins and Diversification of the Mycorrhizal Mutualists.</title>
        <authorList>
            <consortium name="DOE Joint Genome Institute"/>
            <consortium name="Mycorrhizal Genomics Consortium"/>
            <person name="Kohler A."/>
            <person name="Kuo A."/>
            <person name="Nagy L.G."/>
            <person name="Floudas D."/>
            <person name="Copeland A."/>
            <person name="Barry K.W."/>
            <person name="Cichocki N."/>
            <person name="Veneault-Fourrey C."/>
            <person name="LaButti K."/>
            <person name="Lindquist E.A."/>
            <person name="Lipzen A."/>
            <person name="Lundell T."/>
            <person name="Morin E."/>
            <person name="Murat C."/>
            <person name="Riley R."/>
            <person name="Ohm R."/>
            <person name="Sun H."/>
            <person name="Tunlid A."/>
            <person name="Henrissat B."/>
            <person name="Grigoriev I.V."/>
            <person name="Hibbett D.S."/>
            <person name="Martin F."/>
        </authorList>
    </citation>
    <scope>NUCLEOTIDE SEQUENCE [LARGE SCALE GENOMIC DNA]</scope>
    <source>
        <strain evidence="2">FD-334 SS-4</strain>
    </source>
</reference>
<accession>A0A0D2Q0G6</accession>
<sequence>MARRGRLQCAGKGARPASVKAAETPRWDSALLLLLRRWASAVGRRRTLVRAHWDCRRAWRQSSKIYSEFG</sequence>
<dbReference type="EMBL" id="KN817533">
    <property type="protein sequence ID" value="KJA25065.1"/>
    <property type="molecule type" value="Genomic_DNA"/>
</dbReference>
<name>A0A0D2Q0G6_HYPSF</name>
<evidence type="ECO:0000313" key="1">
    <source>
        <dbReference type="EMBL" id="KJA25065.1"/>
    </source>
</evidence>